<protein>
    <submittedName>
        <fullName evidence="1">Uncharacterized protein</fullName>
    </submittedName>
</protein>
<evidence type="ECO:0000313" key="2">
    <source>
        <dbReference type="Proteomes" id="UP000807469"/>
    </source>
</evidence>
<dbReference type="AlphaFoldDB" id="A0A9P5YTH8"/>
<sequence length="96" mass="10959">MSTPNPQSSVDGASTTLDLHDIALLLNYERVSTEPRFRYTKLQETSLRVASSRLSELQIPAGTKHAFRELAWCLHAWIIPRRPRPARNPTCRRICS</sequence>
<name>A0A9P5YTH8_9AGAR</name>
<keyword evidence="2" id="KW-1185">Reference proteome</keyword>
<reference evidence="1" key="1">
    <citation type="submission" date="2020-11" db="EMBL/GenBank/DDBJ databases">
        <authorList>
            <consortium name="DOE Joint Genome Institute"/>
            <person name="Ahrendt S."/>
            <person name="Riley R."/>
            <person name="Andreopoulos W."/>
            <person name="Labutti K."/>
            <person name="Pangilinan J."/>
            <person name="Ruiz-Duenas F.J."/>
            <person name="Barrasa J.M."/>
            <person name="Sanchez-Garcia M."/>
            <person name="Camarero S."/>
            <person name="Miyauchi S."/>
            <person name="Serrano A."/>
            <person name="Linde D."/>
            <person name="Babiker R."/>
            <person name="Drula E."/>
            <person name="Ayuso-Fernandez I."/>
            <person name="Pacheco R."/>
            <person name="Padilla G."/>
            <person name="Ferreira P."/>
            <person name="Barriuso J."/>
            <person name="Kellner H."/>
            <person name="Castanera R."/>
            <person name="Alfaro M."/>
            <person name="Ramirez L."/>
            <person name="Pisabarro A.G."/>
            <person name="Kuo A."/>
            <person name="Tritt A."/>
            <person name="Lipzen A."/>
            <person name="He G."/>
            <person name="Yan M."/>
            <person name="Ng V."/>
            <person name="Cullen D."/>
            <person name="Martin F."/>
            <person name="Rosso M.-N."/>
            <person name="Henrissat B."/>
            <person name="Hibbett D."/>
            <person name="Martinez A.T."/>
            <person name="Grigoriev I.V."/>
        </authorList>
    </citation>
    <scope>NUCLEOTIDE SEQUENCE</scope>
    <source>
        <strain evidence="1">CIRM-BRFM 674</strain>
    </source>
</reference>
<dbReference type="EMBL" id="MU155329">
    <property type="protein sequence ID" value="KAF9475518.1"/>
    <property type="molecule type" value="Genomic_DNA"/>
</dbReference>
<dbReference type="Proteomes" id="UP000807469">
    <property type="component" value="Unassembled WGS sequence"/>
</dbReference>
<organism evidence="1 2">
    <name type="scientific">Pholiota conissans</name>
    <dbReference type="NCBI Taxonomy" id="109636"/>
    <lineage>
        <taxon>Eukaryota</taxon>
        <taxon>Fungi</taxon>
        <taxon>Dikarya</taxon>
        <taxon>Basidiomycota</taxon>
        <taxon>Agaricomycotina</taxon>
        <taxon>Agaricomycetes</taxon>
        <taxon>Agaricomycetidae</taxon>
        <taxon>Agaricales</taxon>
        <taxon>Agaricineae</taxon>
        <taxon>Strophariaceae</taxon>
        <taxon>Pholiota</taxon>
    </lineage>
</organism>
<evidence type="ECO:0000313" key="1">
    <source>
        <dbReference type="EMBL" id="KAF9475518.1"/>
    </source>
</evidence>
<proteinExistence type="predicted"/>
<accession>A0A9P5YTH8</accession>
<comment type="caution">
    <text evidence="1">The sequence shown here is derived from an EMBL/GenBank/DDBJ whole genome shotgun (WGS) entry which is preliminary data.</text>
</comment>
<gene>
    <name evidence="1" type="ORF">BDN70DRAFT_248375</name>
</gene>